<dbReference type="InterPro" id="IPR001965">
    <property type="entry name" value="Znf_PHD"/>
</dbReference>
<evidence type="ECO:0000256" key="8">
    <source>
        <dbReference type="ARBA" id="ARBA00023242"/>
    </source>
</evidence>
<dbReference type="InterPro" id="IPR013083">
    <property type="entry name" value="Znf_RING/FYVE/PHD"/>
</dbReference>
<dbReference type="Gene3D" id="3.30.40.10">
    <property type="entry name" value="Zinc/RING finger domain, C3HC4 (zinc finger)"/>
    <property type="match status" value="1"/>
</dbReference>
<evidence type="ECO:0000256" key="11">
    <source>
        <dbReference type="SAM" id="MobiDB-lite"/>
    </source>
</evidence>
<dbReference type="AlphaFoldDB" id="A0AAV5WSJ2"/>
<keyword evidence="3 10" id="KW-0863">Zinc-finger</keyword>
<dbReference type="Pfam" id="PF12269">
    <property type="entry name" value="CpG_bind_C"/>
    <property type="match status" value="1"/>
</dbReference>
<keyword evidence="7" id="KW-0804">Transcription</keyword>
<dbReference type="PANTHER" id="PTHR46174:SF1">
    <property type="entry name" value="CXXC-TYPE ZINC FINGER PROTEIN 1"/>
    <property type="match status" value="1"/>
</dbReference>
<evidence type="ECO:0000256" key="2">
    <source>
        <dbReference type="ARBA" id="ARBA00022723"/>
    </source>
</evidence>
<proteinExistence type="predicted"/>
<reference evidence="13" key="1">
    <citation type="submission" date="2023-10" db="EMBL/GenBank/DDBJ databases">
        <title>Genome assembly of Pristionchus species.</title>
        <authorList>
            <person name="Yoshida K."/>
            <person name="Sommer R.J."/>
        </authorList>
    </citation>
    <scope>NUCLEOTIDE SEQUENCE</scope>
    <source>
        <strain evidence="13">RS5133</strain>
    </source>
</reference>
<evidence type="ECO:0000313" key="14">
    <source>
        <dbReference type="Proteomes" id="UP001432322"/>
    </source>
</evidence>
<feature type="compositionally biased region" description="Basic and acidic residues" evidence="11">
    <location>
        <begin position="205"/>
        <end position="219"/>
    </location>
</feature>
<evidence type="ECO:0000256" key="7">
    <source>
        <dbReference type="ARBA" id="ARBA00023163"/>
    </source>
</evidence>
<evidence type="ECO:0000256" key="9">
    <source>
        <dbReference type="ARBA" id="ARBA00023828"/>
    </source>
</evidence>
<keyword evidence="6" id="KW-0238">DNA-binding</keyword>
<comment type="subcellular location">
    <subcellularLocation>
        <location evidence="1">Nucleus</location>
    </subcellularLocation>
</comment>
<sequence length="566" mass="64428">QAMTSTKNPNPLLGDDTIELPRGGKKRTTRKDSEVFCYCREPEGNRFMIGCDKCDEWYHGECIEITRAKGKEIDTYYCPSCVSKDPELKIVYFPKKSYAEGEEPPQRCSQCINCIRAPDCGECDRCVAKDGRCVHIECLSTTVPPTAEKKKDKPPRKPARRKQSDDEFEEEVVSPLPSSSSRKAAGGGVAMSDKKLRGRKKGWRKDKADKSPVKTRTKEQPQPTRPGYDTTLEQRLDNSSQMYAGWQEQKGRGKKGRATKPEKMQCLGVGCKFETRPESKYCSDACGMSLAKARLLTHLPKGIDNFWRVEPVAVTQARQEEARMKEEMETLTEEKKSLDKWCTLILNYLQSIKVLRPDETEDDKKEDGELMIACPVCAVESKSKEMLKHIKNCYIKAEKQTTFGTSHKYPVNPDNMFCEEFNKSNNSYCKRLRVICPEHYKGDIEEGLEICGHPKAWCRAGSFTMDHLYSTEDITSQGICSISRKRCDQHSSWIHTTLGLIDARRVAILYRLEELFESRKAVTGAKRGDALVLMCNSTEYHQPLKQIIDKYDEEAKKTETVMSVVL</sequence>
<dbReference type="Proteomes" id="UP001432322">
    <property type="component" value="Unassembled WGS sequence"/>
</dbReference>
<dbReference type="SMART" id="SM00249">
    <property type="entry name" value="PHD"/>
    <property type="match status" value="1"/>
</dbReference>
<feature type="region of interest" description="Disordered" evidence="11">
    <location>
        <begin position="145"/>
        <end position="259"/>
    </location>
</feature>
<dbReference type="EMBL" id="BTSY01000006">
    <property type="protein sequence ID" value="GMT32664.1"/>
    <property type="molecule type" value="Genomic_DNA"/>
</dbReference>
<dbReference type="InterPro" id="IPR011011">
    <property type="entry name" value="Znf_FYVE_PHD"/>
</dbReference>
<evidence type="ECO:0000259" key="12">
    <source>
        <dbReference type="PROSITE" id="PS50016"/>
    </source>
</evidence>
<feature type="compositionally biased region" description="Polar residues" evidence="11">
    <location>
        <begin position="231"/>
        <end position="242"/>
    </location>
</feature>
<evidence type="ECO:0000256" key="1">
    <source>
        <dbReference type="ARBA" id="ARBA00004123"/>
    </source>
</evidence>
<dbReference type="InterPro" id="IPR022056">
    <property type="entry name" value="CpG-bd_C"/>
</dbReference>
<dbReference type="SUPFAM" id="SSF57903">
    <property type="entry name" value="FYVE/PHD zinc finger"/>
    <property type="match status" value="1"/>
</dbReference>
<name>A0AAV5WSJ2_9BILA</name>
<evidence type="ECO:0000256" key="5">
    <source>
        <dbReference type="ARBA" id="ARBA00023015"/>
    </source>
</evidence>
<keyword evidence="5" id="KW-0805">Transcription regulation</keyword>
<keyword evidence="2" id="KW-0479">Metal-binding</keyword>
<feature type="domain" description="PHD-type" evidence="12">
    <location>
        <begin position="34"/>
        <end position="84"/>
    </location>
</feature>
<dbReference type="PROSITE" id="PS50016">
    <property type="entry name" value="ZF_PHD_2"/>
    <property type="match status" value="1"/>
</dbReference>
<evidence type="ECO:0000256" key="6">
    <source>
        <dbReference type="ARBA" id="ARBA00023125"/>
    </source>
</evidence>
<keyword evidence="4" id="KW-0862">Zinc</keyword>
<protein>
    <recommendedName>
        <fullName evidence="9">CXXC-type zinc finger protein 1</fullName>
    </recommendedName>
</protein>
<feature type="non-terminal residue" evidence="13">
    <location>
        <position position="1"/>
    </location>
</feature>
<dbReference type="GO" id="GO:0045893">
    <property type="term" value="P:positive regulation of DNA-templated transcription"/>
    <property type="evidence" value="ECO:0007669"/>
    <property type="project" value="TreeGrafter"/>
</dbReference>
<evidence type="ECO:0000256" key="4">
    <source>
        <dbReference type="ARBA" id="ARBA00022833"/>
    </source>
</evidence>
<evidence type="ECO:0000313" key="13">
    <source>
        <dbReference type="EMBL" id="GMT32664.1"/>
    </source>
</evidence>
<keyword evidence="14" id="KW-1185">Reference proteome</keyword>
<dbReference type="InterPro" id="IPR037869">
    <property type="entry name" value="Spp1/CFP1"/>
</dbReference>
<feature type="region of interest" description="Disordered" evidence="11">
    <location>
        <begin position="1"/>
        <end position="27"/>
    </location>
</feature>
<dbReference type="Pfam" id="PF00628">
    <property type="entry name" value="PHD"/>
    <property type="match status" value="1"/>
</dbReference>
<gene>
    <name evidence="13" type="ORF">PFISCL1PPCAC_23961</name>
</gene>
<comment type="caution">
    <text evidence="13">The sequence shown here is derived from an EMBL/GenBank/DDBJ whole genome shotgun (WGS) entry which is preliminary data.</text>
</comment>
<accession>A0AAV5WSJ2</accession>
<dbReference type="InterPro" id="IPR019786">
    <property type="entry name" value="Zinc_finger_PHD-type_CS"/>
</dbReference>
<evidence type="ECO:0000256" key="10">
    <source>
        <dbReference type="PROSITE-ProRule" id="PRU00146"/>
    </source>
</evidence>
<dbReference type="GO" id="GO:0003677">
    <property type="term" value="F:DNA binding"/>
    <property type="evidence" value="ECO:0007669"/>
    <property type="project" value="UniProtKB-KW"/>
</dbReference>
<dbReference type="PANTHER" id="PTHR46174">
    <property type="entry name" value="CXXC-TYPE ZINC FINGER PROTEIN 1"/>
    <property type="match status" value="1"/>
</dbReference>
<dbReference type="PROSITE" id="PS01359">
    <property type="entry name" value="ZF_PHD_1"/>
    <property type="match status" value="1"/>
</dbReference>
<feature type="compositionally biased region" description="Basic residues" evidence="11">
    <location>
        <begin position="152"/>
        <end position="161"/>
    </location>
</feature>
<organism evidence="13 14">
    <name type="scientific">Pristionchus fissidentatus</name>
    <dbReference type="NCBI Taxonomy" id="1538716"/>
    <lineage>
        <taxon>Eukaryota</taxon>
        <taxon>Metazoa</taxon>
        <taxon>Ecdysozoa</taxon>
        <taxon>Nematoda</taxon>
        <taxon>Chromadorea</taxon>
        <taxon>Rhabditida</taxon>
        <taxon>Rhabditina</taxon>
        <taxon>Diplogasteromorpha</taxon>
        <taxon>Diplogasteroidea</taxon>
        <taxon>Neodiplogasteridae</taxon>
        <taxon>Pristionchus</taxon>
    </lineage>
</organism>
<evidence type="ECO:0000256" key="3">
    <source>
        <dbReference type="ARBA" id="ARBA00022771"/>
    </source>
</evidence>
<dbReference type="GO" id="GO:0048188">
    <property type="term" value="C:Set1C/COMPASS complex"/>
    <property type="evidence" value="ECO:0007669"/>
    <property type="project" value="InterPro"/>
</dbReference>
<dbReference type="GO" id="GO:0008270">
    <property type="term" value="F:zinc ion binding"/>
    <property type="evidence" value="ECO:0007669"/>
    <property type="project" value="UniProtKB-KW"/>
</dbReference>
<keyword evidence="8" id="KW-0539">Nucleus</keyword>
<dbReference type="InterPro" id="IPR019787">
    <property type="entry name" value="Znf_PHD-finger"/>
</dbReference>